<dbReference type="InterPro" id="IPR001375">
    <property type="entry name" value="Peptidase_S9_cat"/>
</dbReference>
<dbReference type="Pfam" id="PF00326">
    <property type="entry name" value="Peptidase_S9"/>
    <property type="match status" value="1"/>
</dbReference>
<feature type="domain" description="Peptidase S9 prolyl oligopeptidase catalytic" evidence="5">
    <location>
        <begin position="475"/>
        <end position="680"/>
    </location>
</feature>
<evidence type="ECO:0000256" key="2">
    <source>
        <dbReference type="ARBA" id="ARBA00022670"/>
    </source>
</evidence>
<evidence type="ECO:0000256" key="1">
    <source>
        <dbReference type="ARBA" id="ARBA00010040"/>
    </source>
</evidence>
<keyword evidence="4" id="KW-0720">Serine protease</keyword>
<proteinExistence type="inferred from homology"/>
<dbReference type="EC" id="3.4.-.-" evidence="6"/>
<comment type="similarity">
    <text evidence="1">Belongs to the peptidase S9C family.</text>
</comment>
<dbReference type="GO" id="GO:0004252">
    <property type="term" value="F:serine-type endopeptidase activity"/>
    <property type="evidence" value="ECO:0007669"/>
    <property type="project" value="TreeGrafter"/>
</dbReference>
<dbReference type="AlphaFoldDB" id="A0AAU8HTZ0"/>
<keyword evidence="3 6" id="KW-0378">Hydrolase</keyword>
<dbReference type="InterPro" id="IPR029058">
    <property type="entry name" value="AB_hydrolase_fold"/>
</dbReference>
<keyword evidence="2" id="KW-0645">Protease</keyword>
<reference evidence="6" key="1">
    <citation type="journal article" date="2018" name="Antonie Van Leeuwenhoek">
        <title>Proteinivorax hydrogeniformans sp. nov., an anaerobic, haloalkaliphilic bacterium fermenting proteinaceous compounds with high hydrogen production.</title>
        <authorList>
            <person name="Boltyanskaya Y."/>
            <person name="Detkova E."/>
            <person name="Pimenov N."/>
            <person name="Kevbrin V."/>
        </authorList>
    </citation>
    <scope>NUCLEOTIDE SEQUENCE</scope>
    <source>
        <strain evidence="6">Z-710</strain>
    </source>
</reference>
<name>A0AAU8HTZ0_9FIRM</name>
<protein>
    <submittedName>
        <fullName evidence="6">S9 family peptidase</fullName>
        <ecNumber evidence="6">3.4.-.-</ecNumber>
    </submittedName>
</protein>
<dbReference type="PANTHER" id="PTHR42776:SF27">
    <property type="entry name" value="DIPEPTIDYL PEPTIDASE FAMILY MEMBER 6"/>
    <property type="match status" value="1"/>
</dbReference>
<dbReference type="Gene3D" id="2.120.10.30">
    <property type="entry name" value="TolB, C-terminal domain"/>
    <property type="match status" value="2"/>
</dbReference>
<dbReference type="InterPro" id="IPR011042">
    <property type="entry name" value="6-blade_b-propeller_TolB-like"/>
</dbReference>
<evidence type="ECO:0000259" key="5">
    <source>
        <dbReference type="Pfam" id="PF00326"/>
    </source>
</evidence>
<dbReference type="RefSeq" id="WP_353893237.1">
    <property type="nucleotide sequence ID" value="NZ_CP159485.1"/>
</dbReference>
<organism evidence="6">
    <name type="scientific">Proteinivorax hydrogeniformans</name>
    <dbReference type="NCBI Taxonomy" id="1826727"/>
    <lineage>
        <taxon>Bacteria</taxon>
        <taxon>Bacillati</taxon>
        <taxon>Bacillota</taxon>
        <taxon>Clostridia</taxon>
        <taxon>Eubacteriales</taxon>
        <taxon>Proteinivoracaceae</taxon>
        <taxon>Proteinivorax</taxon>
    </lineage>
</organism>
<evidence type="ECO:0000256" key="4">
    <source>
        <dbReference type="ARBA" id="ARBA00022825"/>
    </source>
</evidence>
<dbReference type="GO" id="GO:0006508">
    <property type="term" value="P:proteolysis"/>
    <property type="evidence" value="ECO:0007669"/>
    <property type="project" value="UniProtKB-KW"/>
</dbReference>
<accession>A0AAU8HTZ0</accession>
<gene>
    <name evidence="6" type="ORF">PRVXH_002653</name>
</gene>
<dbReference type="Gene3D" id="3.40.50.1820">
    <property type="entry name" value="alpha/beta hydrolase"/>
    <property type="match status" value="1"/>
</dbReference>
<sequence length="682" mass="77185">MENKIKVEDFYRLKNVSGMDISPDEQKVVYVEQKVDKEKDKTTSNIFLVDLKAENITQLTFSGKDRSPVFSPDGSRIAFISSREKKSKIWILPLAGGEAWSVPTKQSVSGPLIWTPDGENIIYNADVFSNDRDNWTPYPGAPEYDRERLIKIADKPHSDKDDSDEKKENAVKVVTRFDYKRDGLGFYGDVRSQIFITPVPHKFDPDVKPEGEQITSGDFDHSSPTLSPCGKYIIVSGRRTENADLEQKSDLWLWDIEAKQPHLIYDAPGPTYSPSWSPCGNYLAFLGHNNIEGASTSTHLWIANINTFMDMLKKAQHPKPLTEKDVQNVTAKIDRTVRGPKGWRGDKLVFLMLDRGAGCVYEVEPKAQPRAILAARDRSIANLKVANDNIVYVYTTPVKPDEIYVYDGNEEKQISNLNTRYTEEVSLGKWEEFTYKSDDGENIDGWVIYPPEFDDSQKYPMVLLVHGGPHSAYGPSFMFLAQAIAAQGYVVLYTNPRGSETYGQQFACVIDKNWGDRDYADVLAGVDALVARGFIDTDKMFMHGWSYGGYMACWISTQTDRFKAICAGASVTNMLSGYGTSDITLADEYEYGGKPWSDYAHLIKHSPIGHVENVTTPVMLMHGENDLRVSVAQTEEFYIALKRLGKEAIMVRYPNEFHGPSRPIHRLDRLERLVSWFNYYRG</sequence>
<evidence type="ECO:0000313" key="6">
    <source>
        <dbReference type="EMBL" id="XCI28685.1"/>
    </source>
</evidence>
<dbReference type="PANTHER" id="PTHR42776">
    <property type="entry name" value="SERINE PEPTIDASE S9 FAMILY MEMBER"/>
    <property type="match status" value="1"/>
</dbReference>
<evidence type="ECO:0000256" key="3">
    <source>
        <dbReference type="ARBA" id="ARBA00022801"/>
    </source>
</evidence>
<reference evidence="6" key="2">
    <citation type="submission" date="2024-06" db="EMBL/GenBank/DDBJ databases">
        <authorList>
            <person name="Petrova K.O."/>
            <person name="Toshchakov S.V."/>
            <person name="Boltjanskaja Y.V."/>
            <person name="Kevbrin V.V."/>
        </authorList>
    </citation>
    <scope>NUCLEOTIDE SEQUENCE</scope>
    <source>
        <strain evidence="6">Z-710</strain>
    </source>
</reference>
<dbReference type="FunFam" id="3.40.50.1820:FF:000028">
    <property type="entry name" value="S9 family peptidase"/>
    <property type="match status" value="1"/>
</dbReference>
<dbReference type="SUPFAM" id="SSF53474">
    <property type="entry name" value="alpha/beta-Hydrolases"/>
    <property type="match status" value="1"/>
</dbReference>
<dbReference type="Pfam" id="PF07676">
    <property type="entry name" value="PD40"/>
    <property type="match status" value="2"/>
</dbReference>
<dbReference type="SUPFAM" id="SSF82171">
    <property type="entry name" value="DPP6 N-terminal domain-like"/>
    <property type="match status" value="1"/>
</dbReference>
<dbReference type="EMBL" id="CP159485">
    <property type="protein sequence ID" value="XCI28685.1"/>
    <property type="molecule type" value="Genomic_DNA"/>
</dbReference>
<dbReference type="InterPro" id="IPR011659">
    <property type="entry name" value="WD40"/>
</dbReference>